<name>A0ABV3ST37_9HYPH</name>
<organism evidence="2 3">
    <name type="scientific">Aquibium pacificus</name>
    <dbReference type="NCBI Taxonomy" id="3153579"/>
    <lineage>
        <taxon>Bacteria</taxon>
        <taxon>Pseudomonadati</taxon>
        <taxon>Pseudomonadota</taxon>
        <taxon>Alphaproteobacteria</taxon>
        <taxon>Hyphomicrobiales</taxon>
        <taxon>Phyllobacteriaceae</taxon>
        <taxon>Aquibium</taxon>
    </lineage>
</organism>
<protein>
    <submittedName>
        <fullName evidence="2">Hydantoinase B/oxoprolinase family protein</fullName>
    </submittedName>
</protein>
<evidence type="ECO:0000313" key="3">
    <source>
        <dbReference type="Proteomes" id="UP001556692"/>
    </source>
</evidence>
<dbReference type="Proteomes" id="UP001556692">
    <property type="component" value="Unassembled WGS sequence"/>
</dbReference>
<evidence type="ECO:0000259" key="1">
    <source>
        <dbReference type="Pfam" id="PF02538"/>
    </source>
</evidence>
<dbReference type="InterPro" id="IPR045079">
    <property type="entry name" value="Oxoprolinase-like"/>
</dbReference>
<sequence>MELGEPNADRIDPITVSVIQSSLIAAADEMFAVLNKTAMSPIIYEVLDVGTGITDAQGELVSSGAGIPTFVGVLDKAVKRIIELNGLDTIREGDCFVTNDPYYGGVTHLNDVVIALPVFAGGELVAWAASIAHWNDIGGKTPGSMAVDVTEIFQEGLRLPAVRLFDKGTPLRSVFDIIMANSRLPDFVLGDLWAQVAASRKAESRIRELVYGYGAEAYRSALADLFAEGERRGLAGLAELPEGTYEIDETQDDGALWHAAITVAKDRFTVDLRDNPKQREAPYNTSRDGAVISAQMIFKALTDPTLFANAGSFRALEVITEPGTIFHATGTAPHGYYFETRIRLADMLWQCMARALPERLPAGSFASICGTVIAGDHPDTGRRFTMVEPQMGGWGATATRGGLDAMYSTNHGETFNCPVEICEARYGLDVGFKRLNESSEGAGLHSGGKGLQTSYRLRAPAILSAGYSRARQPVWGANGGDNGGLNGLTVARTNGVFERLTFASGVALKPGDEIVIETANGGGWGATSSSQS</sequence>
<dbReference type="InterPro" id="IPR003692">
    <property type="entry name" value="Hydantoinase_B"/>
</dbReference>
<accession>A0ABV3ST37</accession>
<comment type="caution">
    <text evidence="2">The sequence shown here is derived from an EMBL/GenBank/DDBJ whole genome shotgun (WGS) entry which is preliminary data.</text>
</comment>
<dbReference type="PANTHER" id="PTHR11365:SF23">
    <property type="entry name" value="HYPOTHETICAL 5-OXOPROLINASE (EUROFUNG)-RELATED"/>
    <property type="match status" value="1"/>
</dbReference>
<dbReference type="EMBL" id="JBDPGJ010000009">
    <property type="protein sequence ID" value="MEX0409343.1"/>
    <property type="molecule type" value="Genomic_DNA"/>
</dbReference>
<dbReference type="RefSeq" id="WP_367957365.1">
    <property type="nucleotide sequence ID" value="NZ_JBDPGJ010000009.1"/>
</dbReference>
<feature type="domain" description="Hydantoinase B/oxoprolinase" evidence="1">
    <location>
        <begin position="12"/>
        <end position="526"/>
    </location>
</feature>
<evidence type="ECO:0000313" key="2">
    <source>
        <dbReference type="EMBL" id="MEX0409343.1"/>
    </source>
</evidence>
<keyword evidence="3" id="KW-1185">Reference proteome</keyword>
<reference evidence="2 3" key="1">
    <citation type="submission" date="2024-05" db="EMBL/GenBank/DDBJ databases">
        <authorList>
            <person name="Jiang F."/>
        </authorList>
    </citation>
    <scope>NUCLEOTIDE SEQUENCE [LARGE SCALE GENOMIC DNA]</scope>
    <source>
        <strain evidence="2 3">LZ166</strain>
    </source>
</reference>
<gene>
    <name evidence="2" type="ORF">ABGN05_27260</name>
</gene>
<proteinExistence type="predicted"/>
<dbReference type="Pfam" id="PF02538">
    <property type="entry name" value="Hydantoinase_B"/>
    <property type="match status" value="1"/>
</dbReference>
<dbReference type="PANTHER" id="PTHR11365">
    <property type="entry name" value="5-OXOPROLINASE RELATED"/>
    <property type="match status" value="1"/>
</dbReference>